<dbReference type="AlphaFoldDB" id="W6PPX4"/>
<evidence type="ECO:0000313" key="2">
    <source>
        <dbReference type="EMBL" id="CDM26228.1"/>
    </source>
</evidence>
<protein>
    <submittedName>
        <fullName evidence="2">Genomic scaffold, ProqFM164S01</fullName>
    </submittedName>
</protein>
<evidence type="ECO:0000313" key="3">
    <source>
        <dbReference type="Proteomes" id="UP000030686"/>
    </source>
</evidence>
<dbReference type="Proteomes" id="UP000030686">
    <property type="component" value="Unassembled WGS sequence"/>
</dbReference>
<feature type="region of interest" description="Disordered" evidence="1">
    <location>
        <begin position="1"/>
        <end position="24"/>
    </location>
</feature>
<evidence type="ECO:0000256" key="1">
    <source>
        <dbReference type="SAM" id="MobiDB-lite"/>
    </source>
</evidence>
<reference evidence="2" key="1">
    <citation type="journal article" date="2014" name="Nat. Commun.">
        <title>Multiple recent horizontal transfers of a large genomic region in cheese making fungi.</title>
        <authorList>
            <person name="Cheeseman K."/>
            <person name="Ropars J."/>
            <person name="Renault P."/>
            <person name="Dupont J."/>
            <person name="Gouzy J."/>
            <person name="Branca A."/>
            <person name="Abraham A.L."/>
            <person name="Ceppi M."/>
            <person name="Conseiller E."/>
            <person name="Debuchy R."/>
            <person name="Malagnac F."/>
            <person name="Goarin A."/>
            <person name="Silar P."/>
            <person name="Lacoste S."/>
            <person name="Sallet E."/>
            <person name="Bensimon A."/>
            <person name="Giraud T."/>
            <person name="Brygoo Y."/>
        </authorList>
    </citation>
    <scope>NUCLEOTIDE SEQUENCE [LARGE SCALE GENOMIC DNA]</scope>
    <source>
        <strain evidence="2">FM164</strain>
    </source>
</reference>
<organism evidence="2 3">
    <name type="scientific">Penicillium roqueforti (strain FM164)</name>
    <dbReference type="NCBI Taxonomy" id="1365484"/>
    <lineage>
        <taxon>Eukaryota</taxon>
        <taxon>Fungi</taxon>
        <taxon>Dikarya</taxon>
        <taxon>Ascomycota</taxon>
        <taxon>Pezizomycotina</taxon>
        <taxon>Eurotiomycetes</taxon>
        <taxon>Eurotiomycetidae</taxon>
        <taxon>Eurotiales</taxon>
        <taxon>Aspergillaceae</taxon>
        <taxon>Penicillium</taxon>
    </lineage>
</organism>
<dbReference type="EMBL" id="HG792015">
    <property type="protein sequence ID" value="CDM26228.1"/>
    <property type="molecule type" value="Genomic_DNA"/>
</dbReference>
<name>W6PPX4_PENRF</name>
<proteinExistence type="predicted"/>
<keyword evidence="3" id="KW-1185">Reference proteome</keyword>
<sequence>MGRGSGFQKTNPPTGLLTKTRPDPWGGFSWAGSGFGAGLARSSNYIKTNSTSSITNVMWIQRLLAPADQVRRRIAIPISLGSGIEM</sequence>
<gene>
    <name evidence="2" type="ORF">PROQFM164_S01g000037</name>
</gene>
<accession>W6PPX4</accession>